<gene>
    <name evidence="1" type="ORF">F5544_01430</name>
</gene>
<dbReference type="InterPro" id="IPR021145">
    <property type="entry name" value="Portal_protein_SPP1_Gp6-like"/>
</dbReference>
<proteinExistence type="predicted"/>
<dbReference type="Proteomes" id="UP000503540">
    <property type="component" value="Chromosome"/>
</dbReference>
<evidence type="ECO:0000313" key="2">
    <source>
        <dbReference type="Proteomes" id="UP000503540"/>
    </source>
</evidence>
<dbReference type="AlphaFoldDB" id="A0A6G9Y4T1"/>
<protein>
    <submittedName>
        <fullName evidence="1">Phage portal protein</fullName>
    </submittedName>
</protein>
<reference evidence="1 2" key="1">
    <citation type="journal article" date="2019" name="ACS Chem. Biol.">
        <title>Identification and Mobilization of a Cryptic Antibiotic Biosynthesis Gene Locus from a Human-Pathogenic Nocardia Isolate.</title>
        <authorList>
            <person name="Herisse M."/>
            <person name="Ishida K."/>
            <person name="Porter J.L."/>
            <person name="Howden B."/>
            <person name="Hertweck C."/>
            <person name="Stinear T.P."/>
            <person name="Pidot S.J."/>
        </authorList>
    </citation>
    <scope>NUCLEOTIDE SEQUENCE [LARGE SCALE GENOMIC DNA]</scope>
    <source>
        <strain evidence="1 2">AUSMDU00012717</strain>
    </source>
</reference>
<organism evidence="1 2">
    <name type="scientific">Nocardia arthritidis</name>
    <dbReference type="NCBI Taxonomy" id="228602"/>
    <lineage>
        <taxon>Bacteria</taxon>
        <taxon>Bacillati</taxon>
        <taxon>Actinomycetota</taxon>
        <taxon>Actinomycetes</taxon>
        <taxon>Mycobacteriales</taxon>
        <taxon>Nocardiaceae</taxon>
        <taxon>Nocardia</taxon>
    </lineage>
</organism>
<accession>A0A6G9Y4T1</accession>
<dbReference type="EMBL" id="CP046172">
    <property type="protein sequence ID" value="QIS08209.1"/>
    <property type="molecule type" value="Genomic_DNA"/>
</dbReference>
<keyword evidence="2" id="KW-1185">Reference proteome</keyword>
<dbReference type="KEGG" id="nah:F5544_01430"/>
<name>A0A6G9Y4T1_9NOCA</name>
<sequence length="526" mass="57955">MGLGSEKRRFRYHPGLCRDAGVVRSCENPPTLEAWHAEDWLTSLELRILTVIDGLSPDESMLYGKLVNQIDTYAGTNRRKLAYYEGRQRVKHLRIAVPPHLENLLNISVGWAGTAVDVLNERIDFLGWNQSNNDDYGLPTIYARNRLSVEASLAHSAALIYGQAYVCVGAGMPGEPHPLVTVESPLAMTGLYDARQRRLTSALSRVWDAEKKKYTASTLFLPDDTIYCQADDSGVWRVVSRNTHELGRVPVVRLVNRPTASNLNGRSEMSHAVRSYTDEAVRTLTGAAVSREFYATPQRYVLNHAAEQADSPGWEAIAGRVWSLPYDDENPDARAEVGEFTAASPAPFLDQLRGLAEGFAGECGIPLSYLGFANDQASSADAIRALEARLVKRAEQRQTEFGHGWTEVAELCLLVRDGTIPDTFYDDVAPKWRDANTISRAAAADEVVKLVQCGVLPADSPVVYDRLGFTETDRKQIEADKRKARVTGLVENLRAASDHVTATNPAVAALTARRTPTTEQTDNEAA</sequence>
<evidence type="ECO:0000313" key="1">
    <source>
        <dbReference type="EMBL" id="QIS08209.1"/>
    </source>
</evidence>
<dbReference type="Pfam" id="PF05133">
    <property type="entry name" value="SPP1_portal"/>
    <property type="match status" value="1"/>
</dbReference>